<feature type="transmembrane region" description="Helical" evidence="2">
    <location>
        <begin position="73"/>
        <end position="92"/>
    </location>
</feature>
<feature type="region of interest" description="Disordered" evidence="1">
    <location>
        <begin position="153"/>
        <end position="187"/>
    </location>
</feature>
<dbReference type="HOGENOM" id="CLU_488418_0_0_1"/>
<sequence length="558" mass="61477">MALRLVALLGIYACISVADLLPRDDVADGIDWTTLSSLNKKSAFTYTLKNATHSGGNDLLYASAEGYRFGLPWWTSIPAAILNLLIALRLFVMDGWRWKGETGQTTYKDKQAHPYWQDSEARQQEQDQIKTQLGTTTVMTPSRREWYDMRRKVQTTTAPNPVSSTRTPSPTTRGLYTDSGHGLGDDDDDTPQYIKTVSTVLRYLQLAYLFIQVIAGLAYIISGSNNGPAGRSVGALRYAGPAAYTLLLALVCQVWSAVFLFFSPHVGRTVARLQLQRASYTRNKDDNSNSDLAQKAASVAEKKQRRLLLLSFSHHAVLLLGSVVTSILAILVFFILTAPPAGNGPIWQVWSPWCVPYGYIEEDAGRKGAGGGFTVGELVHQLPNNTGTDAYPSGTHRWPCADIESLSLYESEVSFFPRQVLDAVFGSLACLLLILSVPRLVQLKAWQHRALPDRQLPATSTYWRYTVNGVVLVSVSITCLFVALKFYSLFQLERSSIYFSGSFLVCPGLSNTTAVPFDVSDIEKCFGVQVQLPARSGNGLSSVLTMDKANIAQLIFNI</sequence>
<evidence type="ECO:0000313" key="4">
    <source>
        <dbReference type="EMBL" id="EPE10451.1"/>
    </source>
</evidence>
<evidence type="ECO:0000313" key="5">
    <source>
        <dbReference type="Proteomes" id="UP000016923"/>
    </source>
</evidence>
<feature type="transmembrane region" description="Helical" evidence="2">
    <location>
        <begin position="312"/>
        <end position="336"/>
    </location>
</feature>
<organism evidence="4 5">
    <name type="scientific">Ophiostoma piceae (strain UAMH 11346)</name>
    <name type="common">Sap stain fungus</name>
    <dbReference type="NCBI Taxonomy" id="1262450"/>
    <lineage>
        <taxon>Eukaryota</taxon>
        <taxon>Fungi</taxon>
        <taxon>Dikarya</taxon>
        <taxon>Ascomycota</taxon>
        <taxon>Pezizomycotina</taxon>
        <taxon>Sordariomycetes</taxon>
        <taxon>Sordariomycetidae</taxon>
        <taxon>Ophiostomatales</taxon>
        <taxon>Ophiostomataceae</taxon>
        <taxon>Ophiostoma</taxon>
    </lineage>
</organism>
<dbReference type="EMBL" id="KE148146">
    <property type="protein sequence ID" value="EPE10451.1"/>
    <property type="molecule type" value="Genomic_DNA"/>
</dbReference>
<feature type="signal peptide" evidence="3">
    <location>
        <begin position="1"/>
        <end position="18"/>
    </location>
</feature>
<evidence type="ECO:0000256" key="2">
    <source>
        <dbReference type="SAM" id="Phobius"/>
    </source>
</evidence>
<gene>
    <name evidence="4" type="ORF">F503_05546</name>
</gene>
<feature type="compositionally biased region" description="Low complexity" evidence="1">
    <location>
        <begin position="163"/>
        <end position="173"/>
    </location>
</feature>
<dbReference type="AlphaFoldDB" id="S3CEE6"/>
<name>S3CEE6_OPHP1</name>
<feature type="transmembrane region" description="Helical" evidence="2">
    <location>
        <begin position="423"/>
        <end position="441"/>
    </location>
</feature>
<keyword evidence="5" id="KW-1185">Reference proteome</keyword>
<evidence type="ECO:0000256" key="3">
    <source>
        <dbReference type="SAM" id="SignalP"/>
    </source>
</evidence>
<dbReference type="Proteomes" id="UP000016923">
    <property type="component" value="Unassembled WGS sequence"/>
</dbReference>
<feature type="transmembrane region" description="Helical" evidence="2">
    <location>
        <begin position="242"/>
        <end position="262"/>
    </location>
</feature>
<keyword evidence="2" id="KW-0472">Membrane</keyword>
<feature type="transmembrane region" description="Helical" evidence="2">
    <location>
        <begin position="462"/>
        <end position="487"/>
    </location>
</feature>
<reference evidence="4 5" key="1">
    <citation type="journal article" date="2013" name="BMC Genomics">
        <title>The genome and transcriptome of the pine saprophyte Ophiostoma piceae, and a comparison with the bark beetle-associated pine pathogen Grosmannia clavigera.</title>
        <authorList>
            <person name="Haridas S."/>
            <person name="Wang Y."/>
            <person name="Lim L."/>
            <person name="Massoumi Alamouti S."/>
            <person name="Jackman S."/>
            <person name="Docking R."/>
            <person name="Robertson G."/>
            <person name="Birol I."/>
            <person name="Bohlmann J."/>
            <person name="Breuil C."/>
        </authorList>
    </citation>
    <scope>NUCLEOTIDE SEQUENCE [LARGE SCALE GENOMIC DNA]</scope>
    <source>
        <strain evidence="4 5">UAMH 11346</strain>
    </source>
</reference>
<keyword evidence="2" id="KW-0812">Transmembrane</keyword>
<keyword evidence="2" id="KW-1133">Transmembrane helix</keyword>
<evidence type="ECO:0000256" key="1">
    <source>
        <dbReference type="SAM" id="MobiDB-lite"/>
    </source>
</evidence>
<accession>S3CEE6</accession>
<feature type="transmembrane region" description="Helical" evidence="2">
    <location>
        <begin position="203"/>
        <end position="222"/>
    </location>
</feature>
<dbReference type="VEuPathDB" id="FungiDB:F503_05546"/>
<dbReference type="OrthoDB" id="10628401at2759"/>
<feature type="chain" id="PRO_5004507100" evidence="3">
    <location>
        <begin position="19"/>
        <end position="558"/>
    </location>
</feature>
<keyword evidence="3" id="KW-0732">Signal</keyword>
<protein>
    <submittedName>
        <fullName evidence="4">Uncharacterized protein</fullName>
    </submittedName>
</protein>
<proteinExistence type="predicted"/>